<dbReference type="RefSeq" id="WP_144870320.1">
    <property type="nucleotide sequence ID" value="NZ_LR213896.1"/>
</dbReference>
<gene>
    <name evidence="1" type="ORF">H1P_1450018</name>
</gene>
<evidence type="ECO:0000313" key="2">
    <source>
        <dbReference type="Proteomes" id="UP000320055"/>
    </source>
</evidence>
<keyword evidence="2" id="KW-1185">Reference proteome</keyword>
<dbReference type="EMBL" id="CAACVJ010000052">
    <property type="protein sequence ID" value="VEP12362.1"/>
    <property type="molecule type" value="Genomic_DNA"/>
</dbReference>
<sequence>MKTNTLHSVTNLVESLVIATVIILVGAIATAQAQNNTPRVANFNSTLNGVFTPTAADRFFKAGREDFSKEIDFLTNSEQYLNGDLLKIDEELMEQMQETQPLHDSVPGDFPISE</sequence>
<evidence type="ECO:0000313" key="1">
    <source>
        <dbReference type="EMBL" id="VEP12362.1"/>
    </source>
</evidence>
<dbReference type="OrthoDB" id="583146at2"/>
<name>A0A563VLR4_9CYAN</name>
<reference evidence="1 2" key="1">
    <citation type="submission" date="2019-01" db="EMBL/GenBank/DDBJ databases">
        <authorList>
            <person name="Brito A."/>
        </authorList>
    </citation>
    <scope>NUCLEOTIDE SEQUENCE [LARGE SCALE GENOMIC DNA]</scope>
    <source>
        <strain evidence="1">1</strain>
    </source>
</reference>
<proteinExistence type="predicted"/>
<accession>A0A563VLR4</accession>
<organism evidence="1 2">
    <name type="scientific">Hyella patelloides LEGE 07179</name>
    <dbReference type="NCBI Taxonomy" id="945734"/>
    <lineage>
        <taxon>Bacteria</taxon>
        <taxon>Bacillati</taxon>
        <taxon>Cyanobacteriota</taxon>
        <taxon>Cyanophyceae</taxon>
        <taxon>Pleurocapsales</taxon>
        <taxon>Hyellaceae</taxon>
        <taxon>Hyella</taxon>
    </lineage>
</organism>
<dbReference type="AlphaFoldDB" id="A0A563VLR4"/>
<protein>
    <submittedName>
        <fullName evidence="1">Uncharacterized protein</fullName>
    </submittedName>
</protein>
<dbReference type="Proteomes" id="UP000320055">
    <property type="component" value="Unassembled WGS sequence"/>
</dbReference>